<reference evidence="2 4" key="1">
    <citation type="journal article" date="2014" name="Am. J. Bot.">
        <title>Genome assembly and annotation for red clover (Trifolium pratense; Fabaceae).</title>
        <authorList>
            <person name="Istvanek J."/>
            <person name="Jaros M."/>
            <person name="Krenek A."/>
            <person name="Repkova J."/>
        </authorList>
    </citation>
    <scope>NUCLEOTIDE SEQUENCE [LARGE SCALE GENOMIC DNA]</scope>
    <source>
        <strain evidence="4">cv. Tatra</strain>
        <tissue evidence="2">Young leaves</tissue>
    </source>
</reference>
<evidence type="ECO:0000313" key="4">
    <source>
        <dbReference type="Proteomes" id="UP000236291"/>
    </source>
</evidence>
<protein>
    <submittedName>
        <fullName evidence="2">Uncharacterized protein</fullName>
    </submittedName>
</protein>
<evidence type="ECO:0000313" key="1">
    <source>
        <dbReference type="EMBL" id="PNX55583.1"/>
    </source>
</evidence>
<evidence type="ECO:0000313" key="3">
    <source>
        <dbReference type="EMBL" id="PNX90875.1"/>
    </source>
</evidence>
<dbReference type="Proteomes" id="UP000236291">
    <property type="component" value="Unassembled WGS sequence"/>
</dbReference>
<organism evidence="2 4">
    <name type="scientific">Trifolium pratense</name>
    <name type="common">Red clover</name>
    <dbReference type="NCBI Taxonomy" id="57577"/>
    <lineage>
        <taxon>Eukaryota</taxon>
        <taxon>Viridiplantae</taxon>
        <taxon>Streptophyta</taxon>
        <taxon>Embryophyta</taxon>
        <taxon>Tracheophyta</taxon>
        <taxon>Spermatophyta</taxon>
        <taxon>Magnoliopsida</taxon>
        <taxon>eudicotyledons</taxon>
        <taxon>Gunneridae</taxon>
        <taxon>Pentapetalae</taxon>
        <taxon>rosids</taxon>
        <taxon>fabids</taxon>
        <taxon>Fabales</taxon>
        <taxon>Fabaceae</taxon>
        <taxon>Papilionoideae</taxon>
        <taxon>50 kb inversion clade</taxon>
        <taxon>NPAAA clade</taxon>
        <taxon>Hologalegina</taxon>
        <taxon>IRL clade</taxon>
        <taxon>Trifolieae</taxon>
        <taxon>Trifolium</taxon>
    </lineage>
</organism>
<name>A0A2K3MH44_TRIPR</name>
<dbReference type="EMBL" id="ASHM01061826">
    <property type="protein sequence ID" value="PNX90108.1"/>
    <property type="molecule type" value="Genomic_DNA"/>
</dbReference>
<dbReference type="STRING" id="57577.A0A2K3MH44"/>
<dbReference type="EMBL" id="ASHM01064266">
    <property type="protein sequence ID" value="PNX90875.1"/>
    <property type="molecule type" value="Genomic_DNA"/>
</dbReference>
<dbReference type="AlphaFoldDB" id="A0A2K3MH44"/>
<dbReference type="PANTHER" id="PTHR35461">
    <property type="entry name" value="BNAANNG14610D PROTEIN"/>
    <property type="match status" value="1"/>
</dbReference>
<reference evidence="2 4" key="2">
    <citation type="journal article" date="2017" name="Front. Plant Sci.">
        <title>Gene Classification and Mining of Molecular Markers Useful in Red Clover (Trifolium pratense) Breeding.</title>
        <authorList>
            <person name="Istvanek J."/>
            <person name="Dluhosova J."/>
            <person name="Dluhos P."/>
            <person name="Patkova L."/>
            <person name="Nedelnik J."/>
            <person name="Repkova J."/>
        </authorList>
    </citation>
    <scope>NUCLEOTIDE SEQUENCE [LARGE SCALE GENOMIC DNA]</scope>
    <source>
        <strain evidence="4">cv. Tatra</strain>
        <tissue evidence="2">Young leaves</tissue>
    </source>
</reference>
<comment type="caution">
    <text evidence="2">The sequence shown here is derived from an EMBL/GenBank/DDBJ whole genome shotgun (WGS) entry which is preliminary data.</text>
</comment>
<accession>A0A2K3MH44</accession>
<sequence length="139" mass="16348">MLSSSTKQVEEEARTKLHDEGLVGLNNELQKREKFEEQKIKKSLIHQRGNKQDSSSMLNSKRVVEKKLKELEMLEMSNVDYILDIEEVLHYYSRLTCPLYIEIVDKFFMEMYSEFFGCPETPASVNSKLQKMRSVTMRS</sequence>
<evidence type="ECO:0000313" key="2">
    <source>
        <dbReference type="EMBL" id="PNX90108.1"/>
    </source>
</evidence>
<dbReference type="PANTHER" id="PTHR35461:SF3">
    <property type="entry name" value="OVATE DOMAIN-CONTAINING PROTEIN"/>
    <property type="match status" value="1"/>
</dbReference>
<proteinExistence type="predicted"/>
<dbReference type="EMBL" id="ASHM01072061">
    <property type="protein sequence ID" value="PNX55583.1"/>
    <property type="molecule type" value="Genomic_DNA"/>
</dbReference>
<gene>
    <name evidence="2" type="ORF">L195_g046231</name>
    <name evidence="3" type="ORF">L195_g047003</name>
    <name evidence="1" type="ORF">L195_g049213</name>
</gene>